<keyword evidence="2" id="KW-0805">Transcription regulation</keyword>
<dbReference type="Gene3D" id="2.170.150.80">
    <property type="entry name" value="NAC domain"/>
    <property type="match status" value="1"/>
</dbReference>
<keyword evidence="5" id="KW-0539">Nucleus</keyword>
<dbReference type="EMBL" id="AK375762">
    <property type="protein sequence ID" value="BAK06957.1"/>
    <property type="molecule type" value="mRNA"/>
</dbReference>
<evidence type="ECO:0000256" key="2">
    <source>
        <dbReference type="ARBA" id="ARBA00023015"/>
    </source>
</evidence>
<dbReference type="Pfam" id="PF02365">
    <property type="entry name" value="NAM"/>
    <property type="match status" value="1"/>
</dbReference>
<evidence type="ECO:0000256" key="5">
    <source>
        <dbReference type="ARBA" id="ARBA00023242"/>
    </source>
</evidence>
<sequence length="350" mass="38954">MASHLQVQQQKQQLNLPPGFRFHPTDMEIIIFYLVPKVLKKAFDKTVVGEVDLKKYEPWNLPNEVNMGEKDRYFFSQKDLKYLTGIRTNRATNAGYWKATGKDKAILLPATTTLIGMKKTLVFYKGRAPRGEKTNWIMHEYRIEIGKQPTPDLPADITEAATINASSKEEYVVCKIFHKSTGPKKVVMSSYALPIPISMGADQHQGFPESTTLAPLMDYDVFSSLAPPPPLSAASVYQMHAIEAGSSMMGSVVFPMMNNDYFGNNHHQMMAAPPQSTMSFNNHNQHQQMMHMSANRGFMAGVDPGSSSSCIASQEDVMTGLSNNNHGYVGASMSDEISSVNMGMDGMWNY</sequence>
<evidence type="ECO:0000256" key="1">
    <source>
        <dbReference type="ARBA" id="ARBA00004123"/>
    </source>
</evidence>
<protein>
    <submittedName>
        <fullName evidence="7">Predicted protein</fullName>
    </submittedName>
</protein>
<accession>F2EHY5</accession>
<dbReference type="FunFam" id="2.170.150.80:FF:000006">
    <property type="entry name" value="NAC domain-containing protein 100-like"/>
    <property type="match status" value="1"/>
</dbReference>
<proteinExistence type="evidence at transcript level"/>
<dbReference type="SUPFAM" id="SSF101941">
    <property type="entry name" value="NAC domain"/>
    <property type="match status" value="1"/>
</dbReference>
<dbReference type="InterPro" id="IPR003441">
    <property type="entry name" value="NAC-dom"/>
</dbReference>
<dbReference type="GO" id="GO:0005634">
    <property type="term" value="C:nucleus"/>
    <property type="evidence" value="ECO:0007669"/>
    <property type="project" value="UniProtKB-SubCell"/>
</dbReference>
<keyword evidence="3" id="KW-0238">DNA-binding</keyword>
<comment type="subcellular location">
    <subcellularLocation>
        <location evidence="1">Nucleus</location>
    </subcellularLocation>
</comment>
<evidence type="ECO:0000313" key="7">
    <source>
        <dbReference type="EMBL" id="BAK06957.1"/>
    </source>
</evidence>
<keyword evidence="4" id="KW-0804">Transcription</keyword>
<dbReference type="PROSITE" id="PS51005">
    <property type="entry name" value="NAC"/>
    <property type="match status" value="1"/>
</dbReference>
<reference evidence="7" key="1">
    <citation type="journal article" date="2011" name="Plant Physiol.">
        <title>Comprehensive sequence analysis of 24,783 barley full-length cDNAs derived from 12 clone libraries.</title>
        <authorList>
            <person name="Matsumoto T."/>
            <person name="Tanaka T."/>
            <person name="Sakai H."/>
            <person name="Amano N."/>
            <person name="Kanamori H."/>
            <person name="Kurita K."/>
            <person name="Kikuta A."/>
            <person name="Kamiya K."/>
            <person name="Yamamoto M."/>
            <person name="Ikawa H."/>
            <person name="Fujii N."/>
            <person name="Hori K."/>
            <person name="Itoh T."/>
            <person name="Sato K."/>
        </authorList>
    </citation>
    <scope>NUCLEOTIDE SEQUENCE</scope>
    <source>
        <tissue evidence="7">Flower</tissue>
    </source>
</reference>
<feature type="domain" description="NAC" evidence="6">
    <location>
        <begin position="16"/>
        <end position="179"/>
    </location>
</feature>
<evidence type="ECO:0000256" key="4">
    <source>
        <dbReference type="ARBA" id="ARBA00023163"/>
    </source>
</evidence>
<name>F2EHY5_HORVV</name>
<organism evidence="7">
    <name type="scientific">Hordeum vulgare subsp. vulgare</name>
    <name type="common">Domesticated barley</name>
    <dbReference type="NCBI Taxonomy" id="112509"/>
    <lineage>
        <taxon>Eukaryota</taxon>
        <taxon>Viridiplantae</taxon>
        <taxon>Streptophyta</taxon>
        <taxon>Embryophyta</taxon>
        <taxon>Tracheophyta</taxon>
        <taxon>Spermatophyta</taxon>
        <taxon>Magnoliopsida</taxon>
        <taxon>Liliopsida</taxon>
        <taxon>Poales</taxon>
        <taxon>Poaceae</taxon>
        <taxon>BOP clade</taxon>
        <taxon>Pooideae</taxon>
        <taxon>Triticodae</taxon>
        <taxon>Triticeae</taxon>
        <taxon>Hordeinae</taxon>
        <taxon>Hordeum</taxon>
    </lineage>
</organism>
<evidence type="ECO:0000259" key="6">
    <source>
        <dbReference type="PROSITE" id="PS51005"/>
    </source>
</evidence>
<dbReference type="GO" id="GO:0006355">
    <property type="term" value="P:regulation of DNA-templated transcription"/>
    <property type="evidence" value="ECO:0007669"/>
    <property type="project" value="InterPro"/>
</dbReference>
<dbReference type="PANTHER" id="PTHR31744">
    <property type="entry name" value="PROTEIN CUP-SHAPED COTYLEDON 2-RELATED"/>
    <property type="match status" value="1"/>
</dbReference>
<dbReference type="PANTHER" id="PTHR31744:SF103">
    <property type="entry name" value="NAC DOMAIN-CONTAINING PROTEIN"/>
    <property type="match status" value="1"/>
</dbReference>
<dbReference type="GO" id="GO:0003677">
    <property type="term" value="F:DNA binding"/>
    <property type="evidence" value="ECO:0007669"/>
    <property type="project" value="UniProtKB-KW"/>
</dbReference>
<dbReference type="AlphaFoldDB" id="F2EHY5"/>
<evidence type="ECO:0000256" key="3">
    <source>
        <dbReference type="ARBA" id="ARBA00023125"/>
    </source>
</evidence>
<dbReference type="InterPro" id="IPR036093">
    <property type="entry name" value="NAC_dom_sf"/>
</dbReference>